<keyword evidence="10" id="KW-1185">Reference proteome</keyword>
<comment type="function">
    <text evidence="4">Glycolytic enzyme that catalyzes the conversion of 2-phosphoglycerate to phosphoenolpyruvate. Appears to have a function in striated muscle development and regeneration.</text>
</comment>
<dbReference type="PANTHER" id="PTHR11902">
    <property type="entry name" value="ENOLASE"/>
    <property type="match status" value="1"/>
</dbReference>
<organism evidence="9 10">
    <name type="scientific">Felis catus</name>
    <name type="common">Cat</name>
    <name type="synonym">Felis silvestris catus</name>
    <dbReference type="NCBI Taxonomy" id="9685"/>
    <lineage>
        <taxon>Eukaryota</taxon>
        <taxon>Metazoa</taxon>
        <taxon>Chordata</taxon>
        <taxon>Craniata</taxon>
        <taxon>Vertebrata</taxon>
        <taxon>Euteleostomi</taxon>
        <taxon>Mammalia</taxon>
        <taxon>Eutheria</taxon>
        <taxon>Laurasiatheria</taxon>
        <taxon>Carnivora</taxon>
        <taxon>Feliformia</taxon>
        <taxon>Felidae</taxon>
        <taxon>Felinae</taxon>
        <taxon>Felis</taxon>
    </lineage>
</organism>
<keyword evidence="2" id="KW-0963">Cytoplasm</keyword>
<evidence type="ECO:0000259" key="8">
    <source>
        <dbReference type="Pfam" id="PF03952"/>
    </source>
</evidence>
<proteinExistence type="predicted"/>
<dbReference type="SUPFAM" id="SSF54826">
    <property type="entry name" value="Enolase N-terminal domain-like"/>
    <property type="match status" value="1"/>
</dbReference>
<feature type="domain" description="Enolase N-terminal" evidence="8">
    <location>
        <begin position="4"/>
        <end position="56"/>
    </location>
</feature>
<dbReference type="GeneTree" id="ENSGT01060000252720"/>
<dbReference type="InterPro" id="IPR020811">
    <property type="entry name" value="Enolase_N"/>
</dbReference>
<accession>A0ABI8APW7</accession>
<dbReference type="Ensembl" id="ENSFCTT00005092198.1">
    <property type="protein sequence ID" value="ENSFCTP00005061266.1"/>
    <property type="gene ID" value="ENSFCTG00005033481.1"/>
</dbReference>
<dbReference type="InterPro" id="IPR000941">
    <property type="entry name" value="Enolase"/>
</dbReference>
<comment type="subcellular location">
    <subcellularLocation>
        <location evidence="1">Cytoplasm</location>
    </subcellularLocation>
</comment>
<dbReference type="Proteomes" id="UP000823872">
    <property type="component" value="Chromosome D1"/>
</dbReference>
<evidence type="ECO:0000256" key="4">
    <source>
        <dbReference type="ARBA" id="ARBA00037209"/>
    </source>
</evidence>
<protein>
    <recommendedName>
        <fullName evidence="5">Enolase 3</fullName>
    </recommendedName>
    <alternativeName>
        <fullName evidence="7">Muscle-specific enolase</fullName>
    </alternativeName>
    <alternativeName>
        <fullName evidence="6">Skeletal muscle enolase</fullName>
    </alternativeName>
</protein>
<evidence type="ECO:0000256" key="6">
    <source>
        <dbReference type="ARBA" id="ARBA00042657"/>
    </source>
</evidence>
<reference evidence="9 10" key="1">
    <citation type="submission" date="2021-02" db="EMBL/GenBank/DDBJ databases">
        <title>Safari Cat Assemblies.</title>
        <authorList>
            <person name="Bredemeyer K.R."/>
            <person name="Murphy W.J."/>
        </authorList>
    </citation>
    <scope>NUCLEOTIDE SEQUENCE [LARGE SCALE GENOMIC DNA]</scope>
</reference>
<evidence type="ECO:0000256" key="2">
    <source>
        <dbReference type="ARBA" id="ARBA00022490"/>
    </source>
</evidence>
<reference evidence="9" key="3">
    <citation type="submission" date="2025-09" db="UniProtKB">
        <authorList>
            <consortium name="Ensembl"/>
        </authorList>
    </citation>
    <scope>IDENTIFICATION</scope>
    <source>
        <strain evidence="9">breed Abyssinian</strain>
    </source>
</reference>
<evidence type="ECO:0000256" key="1">
    <source>
        <dbReference type="ARBA" id="ARBA00004496"/>
    </source>
</evidence>
<sequence>MAMQKIFTWEILDSRDNPMVDVVLHMARGQFQAAVPSRASTGIYETLKLRDGDKSCGHQGKEWEGCHQSGQ</sequence>
<keyword evidence="3" id="KW-0479">Metal-binding</keyword>
<dbReference type="Gene3D" id="3.30.390.10">
    <property type="entry name" value="Enolase-like, N-terminal domain"/>
    <property type="match status" value="1"/>
</dbReference>
<dbReference type="PANTHER" id="PTHR11902:SF5">
    <property type="entry name" value="BETA-ENOLASE"/>
    <property type="match status" value="1"/>
</dbReference>
<name>A0ABI8APW7_FELCA</name>
<reference evidence="9" key="2">
    <citation type="submission" date="2025-08" db="UniProtKB">
        <authorList>
            <consortium name="Ensembl"/>
        </authorList>
    </citation>
    <scope>IDENTIFICATION</scope>
    <source>
        <strain evidence="9">breed Abyssinian</strain>
    </source>
</reference>
<evidence type="ECO:0000256" key="5">
    <source>
        <dbReference type="ARBA" id="ARBA00041942"/>
    </source>
</evidence>
<evidence type="ECO:0000313" key="9">
    <source>
        <dbReference type="Ensembl" id="ENSFCTP00005061266.1"/>
    </source>
</evidence>
<dbReference type="Pfam" id="PF03952">
    <property type="entry name" value="Enolase_N"/>
    <property type="match status" value="1"/>
</dbReference>
<evidence type="ECO:0000313" key="10">
    <source>
        <dbReference type="Proteomes" id="UP000823872"/>
    </source>
</evidence>
<evidence type="ECO:0000256" key="3">
    <source>
        <dbReference type="ARBA" id="ARBA00022723"/>
    </source>
</evidence>
<evidence type="ECO:0000256" key="7">
    <source>
        <dbReference type="ARBA" id="ARBA00042698"/>
    </source>
</evidence>
<dbReference type="InterPro" id="IPR029017">
    <property type="entry name" value="Enolase-like_N"/>
</dbReference>